<dbReference type="RefSeq" id="WP_106932476.1">
    <property type="nucleotide sequence ID" value="NZ_PYFT01000001.1"/>
</dbReference>
<evidence type="ECO:0000313" key="2">
    <source>
        <dbReference type="Proteomes" id="UP000240357"/>
    </source>
</evidence>
<accession>A0A2T2YLB3</accession>
<evidence type="ECO:0000313" key="1">
    <source>
        <dbReference type="EMBL" id="PSR56298.1"/>
    </source>
</evidence>
<dbReference type="OrthoDB" id="1446693at2"/>
<dbReference type="EMBL" id="PYFT01000001">
    <property type="protein sequence ID" value="PSR56298.1"/>
    <property type="molecule type" value="Genomic_DNA"/>
</dbReference>
<comment type="caution">
    <text evidence="1">The sequence shown here is derived from an EMBL/GenBank/DDBJ whole genome shotgun (WGS) entry which is preliminary data.</text>
</comment>
<reference evidence="1 2" key="1">
    <citation type="submission" date="2018-03" db="EMBL/GenBank/DDBJ databases">
        <title>Adhaeribacter sp. HMF7605 Genome sequencing and assembly.</title>
        <authorList>
            <person name="Kang H."/>
            <person name="Kang J."/>
            <person name="Cha I."/>
            <person name="Kim H."/>
            <person name="Joh K."/>
        </authorList>
    </citation>
    <scope>NUCLEOTIDE SEQUENCE [LARGE SCALE GENOMIC DNA]</scope>
    <source>
        <strain evidence="1 2">HMF7605</strain>
    </source>
</reference>
<organism evidence="1 2">
    <name type="scientific">Adhaeribacter arboris</name>
    <dbReference type="NCBI Taxonomy" id="2072846"/>
    <lineage>
        <taxon>Bacteria</taxon>
        <taxon>Pseudomonadati</taxon>
        <taxon>Bacteroidota</taxon>
        <taxon>Cytophagia</taxon>
        <taxon>Cytophagales</taxon>
        <taxon>Hymenobacteraceae</taxon>
        <taxon>Adhaeribacter</taxon>
    </lineage>
</organism>
<dbReference type="AlphaFoldDB" id="A0A2T2YLB3"/>
<sequence>MSFFPKFFAFKTEISFDEKKEAFLAVLLNIEEKYTLYFNRKLQEIPLELPDQLQNYYLLRKEFEYLRFDYMLDSDLPIHIKQECDEAYQKIWGNK</sequence>
<protein>
    <submittedName>
        <fullName evidence="1">Uncharacterized protein</fullName>
    </submittedName>
</protein>
<proteinExistence type="predicted"/>
<keyword evidence="2" id="KW-1185">Reference proteome</keyword>
<dbReference type="Proteomes" id="UP000240357">
    <property type="component" value="Unassembled WGS sequence"/>
</dbReference>
<name>A0A2T2YLB3_9BACT</name>
<gene>
    <name evidence="1" type="ORF">AHMF7605_23760</name>
</gene>